<dbReference type="InterPro" id="IPR029057">
    <property type="entry name" value="PRTase-like"/>
</dbReference>
<comment type="caution">
    <text evidence="2">The sequence shown here is derived from an EMBL/GenBank/DDBJ whole genome shotgun (WGS) entry which is preliminary data.</text>
</comment>
<dbReference type="AlphaFoldDB" id="H1HL79"/>
<evidence type="ECO:0000256" key="1">
    <source>
        <dbReference type="ARBA" id="ARBA00008007"/>
    </source>
</evidence>
<dbReference type="CDD" id="cd06223">
    <property type="entry name" value="PRTases_typeI"/>
    <property type="match status" value="1"/>
</dbReference>
<name>H1HL79_9BACT</name>
<dbReference type="InterPro" id="IPR000836">
    <property type="entry name" value="PRTase_dom"/>
</dbReference>
<dbReference type="PATRIC" id="fig|999422.3.peg.946"/>
<dbReference type="InterPro" id="IPR051910">
    <property type="entry name" value="ComF/GntX_DNA_util-trans"/>
</dbReference>
<dbReference type="HOGENOM" id="CLU_054549_1_0_10"/>
<reference evidence="2 3" key="1">
    <citation type="submission" date="2011-12" db="EMBL/GenBank/DDBJ databases">
        <title>The Genome Sequence of Prevotella maculosa OT 289.</title>
        <authorList>
            <consortium name="The Broad Institute Genome Sequencing Platform"/>
            <person name="Earl A."/>
            <person name="Ward D."/>
            <person name="Feldgarden M."/>
            <person name="Gevers D."/>
            <person name="Izard J."/>
            <person name="Blanton J.M."/>
            <person name="Mathney J."/>
            <person name="Tanner A.C."/>
            <person name="Dewhirst F.E."/>
            <person name="Young S.K."/>
            <person name="Zeng Q."/>
            <person name="Gargeya S."/>
            <person name="Fitzgerald M."/>
            <person name="Haas B."/>
            <person name="Abouelleil A."/>
            <person name="Alvarado L."/>
            <person name="Arachchi H.M."/>
            <person name="Berlin A."/>
            <person name="Chapman S.B."/>
            <person name="Gearin G."/>
            <person name="Goldberg J."/>
            <person name="Griggs A."/>
            <person name="Gujja S."/>
            <person name="Hansen M."/>
            <person name="Heiman D."/>
            <person name="Howarth C."/>
            <person name="Larimer J."/>
            <person name="Lui A."/>
            <person name="MacDonald P.J.P."/>
            <person name="McCowen C."/>
            <person name="Montmayeur A."/>
            <person name="Murphy C."/>
            <person name="Neiman D."/>
            <person name="Pearson M."/>
            <person name="Priest M."/>
            <person name="Roberts A."/>
            <person name="Saif S."/>
            <person name="Shea T."/>
            <person name="Sisk P."/>
            <person name="Stolte C."/>
            <person name="Sykes S."/>
            <person name="Wortman J."/>
            <person name="Nusbaum C."/>
            <person name="Birren B."/>
        </authorList>
    </citation>
    <scope>NUCLEOTIDE SEQUENCE [LARGE SCALE GENOMIC DNA]</scope>
    <source>
        <strain evidence="2 3">OT 289</strain>
    </source>
</reference>
<gene>
    <name evidence="2" type="ORF">HMPREF9944_00923</name>
</gene>
<sequence>MINLWNSLIDLIVPRVCAICGNRLAGPEQAICAACNRHLPRTDHVLTPLDNLLCRLYWKQIPIGKAAAWFYYSAGSPAGRAIYALKYHHQADIGRLLGEMMAREFRAEGFFEGIELLVPVPLTRGRQRQRGYNQSLLIAEGVSHITGIPIADKALRRVHFDGSQTQNDIEARRQNVKNAFQLRHPEHVKGRHLLLIDDVVTTGATTLSCAKELAKAGEVTVSVLSLGFVRP</sequence>
<proteinExistence type="inferred from homology"/>
<organism evidence="2 3">
    <name type="scientific">Segatella maculosa OT 289</name>
    <dbReference type="NCBI Taxonomy" id="999422"/>
    <lineage>
        <taxon>Bacteria</taxon>
        <taxon>Pseudomonadati</taxon>
        <taxon>Bacteroidota</taxon>
        <taxon>Bacteroidia</taxon>
        <taxon>Bacteroidales</taxon>
        <taxon>Prevotellaceae</taxon>
        <taxon>Segatella</taxon>
    </lineage>
</organism>
<evidence type="ECO:0000313" key="2">
    <source>
        <dbReference type="EMBL" id="EHO72211.1"/>
    </source>
</evidence>
<dbReference type="RefSeq" id="WP_008564732.1">
    <property type="nucleotide sequence ID" value="NZ_JH594502.1"/>
</dbReference>
<dbReference type="STRING" id="999422.HMPREF9944_00923"/>
<dbReference type="Proteomes" id="UP000003167">
    <property type="component" value="Unassembled WGS sequence"/>
</dbReference>
<dbReference type="Gene3D" id="3.40.50.2020">
    <property type="match status" value="1"/>
</dbReference>
<keyword evidence="3" id="KW-1185">Reference proteome</keyword>
<dbReference type="PANTHER" id="PTHR47505">
    <property type="entry name" value="DNA UTILIZATION PROTEIN YHGH"/>
    <property type="match status" value="1"/>
</dbReference>
<dbReference type="OrthoDB" id="9779910at2"/>
<dbReference type="SUPFAM" id="SSF53271">
    <property type="entry name" value="PRTase-like"/>
    <property type="match status" value="1"/>
</dbReference>
<evidence type="ECO:0000313" key="3">
    <source>
        <dbReference type="Proteomes" id="UP000003167"/>
    </source>
</evidence>
<comment type="similarity">
    <text evidence="1">Belongs to the ComF/GntX family.</text>
</comment>
<accession>H1HL79</accession>
<dbReference type="EMBL" id="AGEK01000018">
    <property type="protein sequence ID" value="EHO72211.1"/>
    <property type="molecule type" value="Genomic_DNA"/>
</dbReference>
<protein>
    <submittedName>
        <fullName evidence="2">ComF family protein</fullName>
    </submittedName>
</protein>
<dbReference type="PANTHER" id="PTHR47505:SF1">
    <property type="entry name" value="DNA UTILIZATION PROTEIN YHGH"/>
    <property type="match status" value="1"/>
</dbReference>